<dbReference type="InterPro" id="IPR055342">
    <property type="entry name" value="MreC_beta-barrel_core"/>
</dbReference>
<accession>A0A226BY10</accession>
<comment type="similarity">
    <text evidence="1 5">Belongs to the MreC family.</text>
</comment>
<dbReference type="GO" id="GO:0005886">
    <property type="term" value="C:plasma membrane"/>
    <property type="evidence" value="ECO:0007669"/>
    <property type="project" value="TreeGrafter"/>
</dbReference>
<evidence type="ECO:0000256" key="6">
    <source>
        <dbReference type="SAM" id="Coils"/>
    </source>
</evidence>
<proteinExistence type="inferred from homology"/>
<keyword evidence="6" id="KW-0175">Coiled coil</keyword>
<protein>
    <recommendedName>
        <fullName evidence="2 5">Cell shape-determining protein MreC</fullName>
    </recommendedName>
    <alternativeName>
        <fullName evidence="4 5">Cell shape protein MreC</fullName>
    </alternativeName>
</protein>
<evidence type="ECO:0000256" key="2">
    <source>
        <dbReference type="ARBA" id="ARBA00013855"/>
    </source>
</evidence>
<evidence type="ECO:0000259" key="8">
    <source>
        <dbReference type="Pfam" id="PF04085"/>
    </source>
</evidence>
<feature type="coiled-coil region" evidence="6">
    <location>
        <begin position="70"/>
        <end position="114"/>
    </location>
</feature>
<evidence type="ECO:0000256" key="5">
    <source>
        <dbReference type="PIRNR" id="PIRNR038471"/>
    </source>
</evidence>
<evidence type="ECO:0000313" key="10">
    <source>
        <dbReference type="Proteomes" id="UP000214588"/>
    </source>
</evidence>
<evidence type="ECO:0000256" key="7">
    <source>
        <dbReference type="SAM" id="MobiDB-lite"/>
    </source>
</evidence>
<dbReference type="PANTHER" id="PTHR34138">
    <property type="entry name" value="CELL SHAPE-DETERMINING PROTEIN MREC"/>
    <property type="match status" value="1"/>
</dbReference>
<feature type="domain" description="Rod shape-determining protein MreC beta-barrel core" evidence="8">
    <location>
        <begin position="123"/>
        <end position="270"/>
    </location>
</feature>
<reference evidence="9 10" key="1">
    <citation type="submission" date="2017-06" db="EMBL/GenBank/DDBJ databases">
        <title>Draft Genome Sequence of Natranaerobius trueperi halophilic, alkalithermophilic bacteria from soda lakes.</title>
        <authorList>
            <person name="Zhao B."/>
        </authorList>
    </citation>
    <scope>NUCLEOTIDE SEQUENCE [LARGE SCALE GENOMIC DNA]</scope>
    <source>
        <strain evidence="9 10">DSM 18760</strain>
    </source>
</reference>
<dbReference type="OrthoDB" id="9792313at2"/>
<dbReference type="NCBIfam" id="TIGR00219">
    <property type="entry name" value="mreC"/>
    <property type="match status" value="1"/>
</dbReference>
<dbReference type="Pfam" id="PF04085">
    <property type="entry name" value="MreC"/>
    <property type="match status" value="1"/>
</dbReference>
<dbReference type="EMBL" id="NIQC01000010">
    <property type="protein sequence ID" value="OWZ83918.1"/>
    <property type="molecule type" value="Genomic_DNA"/>
</dbReference>
<dbReference type="RefSeq" id="WP_089023378.1">
    <property type="nucleotide sequence ID" value="NZ_NIQC01000010.1"/>
</dbReference>
<dbReference type="PIRSF" id="PIRSF038471">
    <property type="entry name" value="MreC"/>
    <property type="match status" value="1"/>
</dbReference>
<evidence type="ECO:0000313" key="9">
    <source>
        <dbReference type="EMBL" id="OWZ83918.1"/>
    </source>
</evidence>
<comment type="function">
    <text evidence="5">Involved in formation and maintenance of cell shape.</text>
</comment>
<dbReference type="Proteomes" id="UP000214588">
    <property type="component" value="Unassembled WGS sequence"/>
</dbReference>
<organism evidence="9 10">
    <name type="scientific">Natranaerobius trueperi</name>
    <dbReference type="NCBI Taxonomy" id="759412"/>
    <lineage>
        <taxon>Bacteria</taxon>
        <taxon>Bacillati</taxon>
        <taxon>Bacillota</taxon>
        <taxon>Clostridia</taxon>
        <taxon>Natranaerobiales</taxon>
        <taxon>Natranaerobiaceae</taxon>
        <taxon>Natranaerobius</taxon>
    </lineage>
</organism>
<sequence>MFAPFKKYKKAIGLFVVILLLLTMIGWTSDSRKEITFVEEVIIGLTSPFQSAVSSVGGRFGAVYTFITDIQGLNKENKELKKQLTRYEGLKIEVDELKNENQRLREMLDFKEREEYELEPAKVIGRSQDTWNSTILLNRGKNHGIEKNMPVVTDEGLVGKTISVSSNASKVLLLVDPDSAVSSLVQQTRVMGIVEGKGARSTQLQMVNVPKDADISEGSKVLSSGLGPVFPKGLVIGEIEVIEEEMTGFTDKAVIDPAVNFDRLEEVFIVLDGKKSLDIDKYEEKLDNLEPTEEENDVESSNQEDGIADD</sequence>
<dbReference type="Gene3D" id="2.40.10.340">
    <property type="entry name" value="Rod shape-determining protein MreC, domain 1"/>
    <property type="match status" value="1"/>
</dbReference>
<dbReference type="InterPro" id="IPR007221">
    <property type="entry name" value="MreC"/>
</dbReference>
<gene>
    <name evidence="9" type="primary">mreC</name>
    <name evidence="9" type="ORF">CDO51_05895</name>
</gene>
<dbReference type="Gene3D" id="2.40.10.350">
    <property type="entry name" value="Rod shape-determining protein MreC, domain 2"/>
    <property type="match status" value="1"/>
</dbReference>
<evidence type="ECO:0000256" key="3">
    <source>
        <dbReference type="ARBA" id="ARBA00022960"/>
    </source>
</evidence>
<dbReference type="PANTHER" id="PTHR34138:SF1">
    <property type="entry name" value="CELL SHAPE-DETERMINING PROTEIN MREC"/>
    <property type="match status" value="1"/>
</dbReference>
<feature type="region of interest" description="Disordered" evidence="7">
    <location>
        <begin position="285"/>
        <end position="310"/>
    </location>
</feature>
<keyword evidence="10" id="KW-1185">Reference proteome</keyword>
<keyword evidence="3 5" id="KW-0133">Cell shape</keyword>
<dbReference type="AlphaFoldDB" id="A0A226BY10"/>
<dbReference type="GO" id="GO:0008360">
    <property type="term" value="P:regulation of cell shape"/>
    <property type="evidence" value="ECO:0007669"/>
    <property type="project" value="UniProtKB-KW"/>
</dbReference>
<evidence type="ECO:0000256" key="4">
    <source>
        <dbReference type="ARBA" id="ARBA00032089"/>
    </source>
</evidence>
<dbReference type="InterPro" id="IPR042175">
    <property type="entry name" value="Cell/Rod_MreC_2"/>
</dbReference>
<name>A0A226BY10_9FIRM</name>
<comment type="caution">
    <text evidence="9">The sequence shown here is derived from an EMBL/GenBank/DDBJ whole genome shotgun (WGS) entry which is preliminary data.</text>
</comment>
<evidence type="ECO:0000256" key="1">
    <source>
        <dbReference type="ARBA" id="ARBA00009369"/>
    </source>
</evidence>
<dbReference type="InterPro" id="IPR042177">
    <property type="entry name" value="Cell/Rod_1"/>
</dbReference>